<dbReference type="PANTHER" id="PTHR33361">
    <property type="entry name" value="GLR0591 PROTEIN"/>
    <property type="match status" value="1"/>
</dbReference>
<evidence type="ECO:0000256" key="1">
    <source>
        <dbReference type="SAM" id="MobiDB-lite"/>
    </source>
</evidence>
<dbReference type="Pfam" id="PF05960">
    <property type="entry name" value="DUF885"/>
    <property type="match status" value="1"/>
</dbReference>
<feature type="region of interest" description="Disordered" evidence="1">
    <location>
        <begin position="1"/>
        <end position="22"/>
    </location>
</feature>
<reference evidence="2 3" key="1">
    <citation type="submission" date="2019-01" db="EMBL/GenBank/DDBJ databases">
        <title>Egibacter rhizosphaerae EGI 80759T.</title>
        <authorList>
            <person name="Chen D.-D."/>
            <person name="Tian Y."/>
            <person name="Jiao J.-Y."/>
            <person name="Zhang X.-T."/>
            <person name="Zhang Y.-G."/>
            <person name="Zhang Y."/>
            <person name="Xiao M."/>
            <person name="Shu W.-S."/>
            <person name="Li W.-J."/>
        </authorList>
    </citation>
    <scope>NUCLEOTIDE SEQUENCE [LARGE SCALE GENOMIC DNA]</scope>
    <source>
        <strain evidence="2 3">EGI 80759</strain>
    </source>
</reference>
<gene>
    <name evidence="2" type="ORF">ER308_10295</name>
</gene>
<dbReference type="PANTHER" id="PTHR33361:SF2">
    <property type="entry name" value="DUF885 DOMAIN-CONTAINING PROTEIN"/>
    <property type="match status" value="1"/>
</dbReference>
<dbReference type="KEGG" id="erz:ER308_10295"/>
<accession>A0A411YFF8</accession>
<dbReference type="InterPro" id="IPR010281">
    <property type="entry name" value="DUF885"/>
</dbReference>
<dbReference type="EMBL" id="CP036402">
    <property type="protein sequence ID" value="QBI19911.1"/>
    <property type="molecule type" value="Genomic_DNA"/>
</dbReference>
<sequence>MGRLGPIRPRGAPVARPHHRPDDADAAADALAAFGAWLTDELAPQARGHFPLGEEALGRLLADHHLLDESPAAVAARGEALCARTDEAMAELAPQGDWRAALHEAKQHRPDHEGLLPAYREAAERMTARCAEAGVVTDPGVPLTVEATPEFLRPMLSYAAYLAPGAFDELAGAGRFWVTPPGDDGGLTDHNFATIQSVSAHEGYPGHHLQLTAVGRNPGIARRMRVSTLMTEGWGLYCEELMAEVGAYDDAARLAQLAMTKLRAVRICVDMGLQTGAMSPEEAVDRLAHEADLARSTAAGEVDRYTFTPDQPFTYLYGAEQIRELRAAWRARHGGGLRAFHDELLRYGHFPPELAAERMLAGSGRSEPEESP</sequence>
<dbReference type="AlphaFoldDB" id="A0A411YFF8"/>
<evidence type="ECO:0000313" key="2">
    <source>
        <dbReference type="EMBL" id="QBI19911.1"/>
    </source>
</evidence>
<proteinExistence type="predicted"/>
<dbReference type="Proteomes" id="UP000291469">
    <property type="component" value="Chromosome"/>
</dbReference>
<keyword evidence="3" id="KW-1185">Reference proteome</keyword>
<dbReference type="OrthoDB" id="9760040at2"/>
<organism evidence="2 3">
    <name type="scientific">Egibacter rhizosphaerae</name>
    <dbReference type="NCBI Taxonomy" id="1670831"/>
    <lineage>
        <taxon>Bacteria</taxon>
        <taxon>Bacillati</taxon>
        <taxon>Actinomycetota</taxon>
        <taxon>Nitriliruptoria</taxon>
        <taxon>Egibacterales</taxon>
        <taxon>Egibacteraceae</taxon>
        <taxon>Egibacter</taxon>
    </lineage>
</organism>
<dbReference type="RefSeq" id="WP_131154908.1">
    <property type="nucleotide sequence ID" value="NZ_CP036402.1"/>
</dbReference>
<name>A0A411YFF8_9ACTN</name>
<evidence type="ECO:0000313" key="3">
    <source>
        <dbReference type="Proteomes" id="UP000291469"/>
    </source>
</evidence>
<protein>
    <submittedName>
        <fullName evidence="2">DUF885 domain-containing protein</fullName>
    </submittedName>
</protein>